<dbReference type="KEGG" id="lmat:92512586"/>
<accession>A0A836G713</accession>
<keyword evidence="1" id="KW-1133">Transmembrane helix</keyword>
<keyword evidence="1" id="KW-0812">Transmembrane</keyword>
<dbReference type="OrthoDB" id="260528at2759"/>
<feature type="transmembrane region" description="Helical" evidence="1">
    <location>
        <begin position="172"/>
        <end position="195"/>
    </location>
</feature>
<dbReference type="Proteomes" id="UP000673552">
    <property type="component" value="Unassembled WGS sequence"/>
</dbReference>
<reference evidence="3" key="1">
    <citation type="journal article" date="2021" name="Microbiol. Resour. Announc.">
        <title>LGAAP: Leishmaniinae Genome Assembly and Annotation Pipeline.</title>
        <authorList>
            <person name="Almutairi H."/>
            <person name="Urbaniak M.D."/>
            <person name="Bates M.D."/>
            <person name="Jariyapan N."/>
            <person name="Kwakye-Nuako G."/>
            <person name="Thomaz-Soccol V."/>
            <person name="Al-Salem W.S."/>
            <person name="Dillon R.J."/>
            <person name="Bates P.A."/>
            <person name="Gatherer D."/>
        </authorList>
    </citation>
    <scope>NUCLEOTIDE SEQUENCE [LARGE SCALE GENOMIC DNA]</scope>
</reference>
<dbReference type="EMBL" id="JAFEUZ010000033">
    <property type="protein sequence ID" value="KAG5469276.1"/>
    <property type="molecule type" value="Genomic_DNA"/>
</dbReference>
<evidence type="ECO:0000256" key="1">
    <source>
        <dbReference type="SAM" id="Phobius"/>
    </source>
</evidence>
<protein>
    <submittedName>
        <fullName evidence="2">Uncharacterized protein</fullName>
    </submittedName>
</protein>
<evidence type="ECO:0000313" key="3">
    <source>
        <dbReference type="Proteomes" id="UP000673552"/>
    </source>
</evidence>
<keyword evidence="1" id="KW-0472">Membrane</keyword>
<comment type="caution">
    <text evidence="2">The sequence shown here is derived from an EMBL/GenBank/DDBJ whole genome shotgun (WGS) entry which is preliminary data.</text>
</comment>
<dbReference type="AlphaFoldDB" id="A0A836G713"/>
<feature type="transmembrane region" description="Helical" evidence="1">
    <location>
        <begin position="207"/>
        <end position="230"/>
    </location>
</feature>
<feature type="transmembrane region" description="Helical" evidence="1">
    <location>
        <begin position="77"/>
        <end position="99"/>
    </location>
</feature>
<feature type="transmembrane region" description="Helical" evidence="1">
    <location>
        <begin position="381"/>
        <end position="404"/>
    </location>
</feature>
<keyword evidence="3" id="KW-1185">Reference proteome</keyword>
<reference evidence="3" key="2">
    <citation type="journal article" date="2021" name="Sci. Data">
        <title>Chromosome-scale genome sequencing, assembly and annotation of six genomes from subfamily Leishmaniinae.</title>
        <authorList>
            <person name="Almutairi H."/>
            <person name="Urbaniak M.D."/>
            <person name="Bates M.D."/>
            <person name="Jariyapan N."/>
            <person name="Kwakye-Nuako G."/>
            <person name="Thomaz Soccol V."/>
            <person name="Al-Salem W.S."/>
            <person name="Dillon R.J."/>
            <person name="Bates P.A."/>
            <person name="Gatherer D."/>
        </authorList>
    </citation>
    <scope>NUCLEOTIDE SEQUENCE [LARGE SCALE GENOMIC DNA]</scope>
</reference>
<organism evidence="2 3">
    <name type="scientific">Leishmania martiniquensis</name>
    <dbReference type="NCBI Taxonomy" id="1580590"/>
    <lineage>
        <taxon>Eukaryota</taxon>
        <taxon>Discoba</taxon>
        <taxon>Euglenozoa</taxon>
        <taxon>Kinetoplastea</taxon>
        <taxon>Metakinetoplastina</taxon>
        <taxon>Trypanosomatida</taxon>
        <taxon>Trypanosomatidae</taxon>
        <taxon>Leishmaniinae</taxon>
        <taxon>Leishmania</taxon>
    </lineage>
</organism>
<feature type="transmembrane region" description="Helical" evidence="1">
    <location>
        <begin position="111"/>
        <end position="134"/>
    </location>
</feature>
<proteinExistence type="predicted"/>
<evidence type="ECO:0000313" key="2">
    <source>
        <dbReference type="EMBL" id="KAG5469276.1"/>
    </source>
</evidence>
<dbReference type="RefSeq" id="XP_067175449.1">
    <property type="nucleotide sequence ID" value="XM_067320074.1"/>
</dbReference>
<sequence>MSAGDKSAWAPGGEKRRLGVLEGSRTDTATPECDYSVEAHPVAPSCVSRKPLVTPPARGTSPATATVDISFGDTDSLAYSSSIIAMLVASFRAHWAHVVQAFQFAMTEPGMALVAAAILFALSFFGCITSFFIAPSLTTSLAMSIQRSLDSVVSKMGPWTLSESWMPHAMHIVQSGLQVLLVPSLALGAAGVWVLSHPERRRPGKWLLSYSVLALTLGFMLLWVLLRIFLSGQLGMWRSTLLDQFDDVAKKLDAEVAQCIWEYSQPCSGFTSCCVTNSSALNMSEDDLLVEEEVWRSLCFVTLQNGHAVRRRRIHDDGDALEDVTKAVQHECGQITARIDLNKEYPLYTTACALANNSMGIAPAHFTSCEDYFVGNFSLTIGFEMCLLFGMTVCSFVTGIVAFVTNSQRHRTADFLPLNTPSLSAKEIAMAPKVEEPDDCRSVNRKRS</sequence>
<dbReference type="GeneID" id="92512586"/>
<gene>
    <name evidence="2" type="ORF">LSCM1_02491</name>
</gene>
<name>A0A836G713_9TRYP</name>